<feature type="region of interest" description="Disordered" evidence="1">
    <location>
        <begin position="34"/>
        <end position="71"/>
    </location>
</feature>
<evidence type="ECO:0000259" key="3">
    <source>
        <dbReference type="SMART" id="SM00047"/>
    </source>
</evidence>
<feature type="non-terminal residue" evidence="4">
    <location>
        <position position="781"/>
    </location>
</feature>
<dbReference type="SMART" id="SM00047">
    <property type="entry name" value="LYZ2"/>
    <property type="match status" value="1"/>
</dbReference>
<feature type="domain" description="Mannosyl-glycoprotein endo-beta-N-acetylglucosamidase-like" evidence="3">
    <location>
        <begin position="301"/>
        <end position="437"/>
    </location>
</feature>
<protein>
    <recommendedName>
        <fullName evidence="3">Mannosyl-glycoprotein endo-beta-N-acetylglucosamidase-like domain-containing protein</fullName>
    </recommendedName>
</protein>
<dbReference type="Proteomes" id="UP000306912">
    <property type="component" value="Unassembled WGS sequence"/>
</dbReference>
<name>A0A5R8QFJ1_9FIRM</name>
<evidence type="ECO:0000313" key="5">
    <source>
        <dbReference type="Proteomes" id="UP000306912"/>
    </source>
</evidence>
<dbReference type="InterPro" id="IPR002901">
    <property type="entry name" value="MGlyc_endo_b_GlcNAc-like_dom"/>
</dbReference>
<feature type="chain" id="PRO_5024434431" description="Mannosyl-glycoprotein endo-beta-N-acetylglucosamidase-like domain-containing protein" evidence="2">
    <location>
        <begin position="29"/>
        <end position="781"/>
    </location>
</feature>
<reference evidence="4 5" key="1">
    <citation type="submission" date="2019-05" db="EMBL/GenBank/DDBJ databases">
        <title>Culicoidintestinum kansasii gen. nov., sp. nov. from the gastrointestinal tract of the biting midge, Culicoides sonorensis.</title>
        <authorList>
            <person name="Neupane S."/>
            <person name="Ghosh A."/>
            <person name="Gunther S."/>
            <person name="Martin K."/>
            <person name="Zurek L."/>
        </authorList>
    </citation>
    <scope>NUCLEOTIDE SEQUENCE [LARGE SCALE GENOMIC DNA]</scope>
    <source>
        <strain evidence="4 5">CS-1</strain>
    </source>
</reference>
<proteinExistence type="predicted"/>
<comment type="caution">
    <text evidence="4">The sequence shown here is derived from an EMBL/GenBank/DDBJ whole genome shotgun (WGS) entry which is preliminary data.</text>
</comment>
<dbReference type="RefSeq" id="WP_171014935.1">
    <property type="nucleotide sequence ID" value="NZ_VBWP01000003.1"/>
</dbReference>
<gene>
    <name evidence="4" type="ORF">FEZ08_04095</name>
</gene>
<dbReference type="Pfam" id="PF01832">
    <property type="entry name" value="Glucosaminidase"/>
    <property type="match status" value="1"/>
</dbReference>
<dbReference type="EMBL" id="VBWP01000003">
    <property type="protein sequence ID" value="TLG75233.1"/>
    <property type="molecule type" value="Genomic_DNA"/>
</dbReference>
<evidence type="ECO:0000313" key="4">
    <source>
        <dbReference type="EMBL" id="TLG75233.1"/>
    </source>
</evidence>
<feature type="signal peptide" evidence="2">
    <location>
        <begin position="1"/>
        <end position="28"/>
    </location>
</feature>
<dbReference type="Gene3D" id="1.10.530.10">
    <property type="match status" value="1"/>
</dbReference>
<accession>A0A5R8QFJ1</accession>
<keyword evidence="5" id="KW-1185">Reference proteome</keyword>
<evidence type="ECO:0000256" key="2">
    <source>
        <dbReference type="SAM" id="SignalP"/>
    </source>
</evidence>
<dbReference type="InParanoid" id="A0A5R8QFJ1"/>
<sequence length="781" mass="86298">MKTFKIIITFLVALILVTANTEVLSVFAQSGMTTSENNASEANSDIASDEEKDVKGEEQTSEVENNSAEPRSDVVENYDINSEEILTLEELGALKGANDYEVEDANNARELLRAANAEKQFIYSSNRGWNQTMNLYYPERLSTVHSYINCSGYLMEYIGVNALDSNYYNVRYMGTVVAIKKSDTSEILNQSQIRSFPYYTKDSNGKLVYYIENNPKADNSYIFISRLGTAPSWMETNKKYYSFDGVYFKDDISKLGTVDSKTNAVNSSNPFIIYFDNLSARSKTNYSAAQLNSAFKYFYENSSYNGQTTKMLNTGQNFIDIQNKYGTNALLVMAMGIHESAYGTSAFAVDRNNLFGVNAIDSDPGQASYFPSVSAGIDAQGFFLSDSFATNDSSKYYGFHVGNKMSGMNVKYASDPYWGYKIAGHMQNFDTYLGGKDINKYTIGMLNEQTQVYKDTNGTTWFKYAYGTSRETLIYPVIILGESGSYYKVQLDSIPTNRNDGWLFGNQDGTYNYSTNVGYVKKTDVAYIQGSVDSGEQMGIRTEYVGASVVNNDLRLQVVTLDGSGATVPLKNVSAKYVNIATKEEVAVTVSAVSGNARSFYYTVGTEAISKGEYELVIDQNGSNMPVWTYTLTSKNYTLGNGKTAEIKSVNNTRLRVVINQQGTTGIRTEYVGASVVNNDLRLQVVTLDGSGATVPLKNVSAKYVNIATKEEVAVTVSAVSGNARSFYYTVGTEAISKGEYELVIDQNGSNMPVWTYTLTSKNYTLGNGKTAEIKSVNNTR</sequence>
<dbReference type="AlphaFoldDB" id="A0A5R8QFJ1"/>
<organism evidence="4 5">
    <name type="scientific">Culicoidibacter larvae</name>
    <dbReference type="NCBI Taxonomy" id="2579976"/>
    <lineage>
        <taxon>Bacteria</taxon>
        <taxon>Bacillati</taxon>
        <taxon>Bacillota</taxon>
        <taxon>Culicoidibacteria</taxon>
        <taxon>Culicoidibacterales</taxon>
        <taxon>Culicoidibacteraceae</taxon>
        <taxon>Culicoidibacter</taxon>
    </lineage>
</organism>
<feature type="compositionally biased region" description="Polar residues" evidence="1">
    <location>
        <begin position="34"/>
        <end position="46"/>
    </location>
</feature>
<evidence type="ECO:0000256" key="1">
    <source>
        <dbReference type="SAM" id="MobiDB-lite"/>
    </source>
</evidence>
<dbReference type="GO" id="GO:0004040">
    <property type="term" value="F:amidase activity"/>
    <property type="evidence" value="ECO:0007669"/>
    <property type="project" value="InterPro"/>
</dbReference>
<keyword evidence="2" id="KW-0732">Signal</keyword>